<gene>
    <name evidence="1" type="ORF">NM688_g6296</name>
</gene>
<accession>A0ACC1SHW2</accession>
<keyword evidence="2" id="KW-1185">Reference proteome</keyword>
<sequence length="158" mass="17053">MDTTMQAFLESETITTITRDVPTTVTIHPTRTAHYQATKSTATVRSSASLAHNAQRPLDVLCIPLVYEIFGTSETGPVSLEVVSKTRMAVSAAETGVHPSSTRDSQETRSSMNGDGGKFAAAAISGFVAGCLLTVVTLALIWWRRRRLRRTTSIGELV</sequence>
<protein>
    <submittedName>
        <fullName evidence="1">Uncharacterized protein</fullName>
    </submittedName>
</protein>
<proteinExistence type="predicted"/>
<evidence type="ECO:0000313" key="1">
    <source>
        <dbReference type="EMBL" id="KAJ3539937.1"/>
    </source>
</evidence>
<comment type="caution">
    <text evidence="1">The sequence shown here is derived from an EMBL/GenBank/DDBJ whole genome shotgun (WGS) entry which is preliminary data.</text>
</comment>
<dbReference type="Proteomes" id="UP001148662">
    <property type="component" value="Unassembled WGS sequence"/>
</dbReference>
<reference evidence="1" key="1">
    <citation type="submission" date="2022-07" db="EMBL/GenBank/DDBJ databases">
        <title>Genome Sequence of Phlebia brevispora.</title>
        <authorList>
            <person name="Buettner E."/>
        </authorList>
    </citation>
    <scope>NUCLEOTIDE SEQUENCE</scope>
    <source>
        <strain evidence="1">MPL23</strain>
    </source>
</reference>
<organism evidence="1 2">
    <name type="scientific">Phlebia brevispora</name>
    <dbReference type="NCBI Taxonomy" id="194682"/>
    <lineage>
        <taxon>Eukaryota</taxon>
        <taxon>Fungi</taxon>
        <taxon>Dikarya</taxon>
        <taxon>Basidiomycota</taxon>
        <taxon>Agaricomycotina</taxon>
        <taxon>Agaricomycetes</taxon>
        <taxon>Polyporales</taxon>
        <taxon>Meruliaceae</taxon>
        <taxon>Phlebia</taxon>
    </lineage>
</organism>
<dbReference type="EMBL" id="JANHOG010001274">
    <property type="protein sequence ID" value="KAJ3539937.1"/>
    <property type="molecule type" value="Genomic_DNA"/>
</dbReference>
<name>A0ACC1SHW2_9APHY</name>
<evidence type="ECO:0000313" key="2">
    <source>
        <dbReference type="Proteomes" id="UP001148662"/>
    </source>
</evidence>